<keyword evidence="4" id="KW-0131">Cell cycle</keyword>
<dbReference type="SUPFAM" id="SSF56519">
    <property type="entry name" value="Penicillin binding protein dimerisation domain"/>
    <property type="match status" value="1"/>
</dbReference>
<dbReference type="GO" id="GO:0051301">
    <property type="term" value="P:cell division"/>
    <property type="evidence" value="ECO:0007669"/>
    <property type="project" value="UniProtKB-KW"/>
</dbReference>
<keyword evidence="4" id="KW-0132">Cell division</keyword>
<accession>A0A1G8IIX0</accession>
<feature type="domain" description="Penicillin binding protein A dimerisation" evidence="3">
    <location>
        <begin position="61"/>
        <end position="119"/>
    </location>
</feature>
<proteinExistence type="predicted"/>
<dbReference type="GO" id="GO:0008658">
    <property type="term" value="F:penicillin binding"/>
    <property type="evidence" value="ECO:0007669"/>
    <property type="project" value="InterPro"/>
</dbReference>
<feature type="transmembrane region" description="Helical" evidence="1">
    <location>
        <begin position="16"/>
        <end position="34"/>
    </location>
</feature>
<reference evidence="4 5" key="1">
    <citation type="submission" date="2016-10" db="EMBL/GenBank/DDBJ databases">
        <authorList>
            <person name="de Groot N.N."/>
        </authorList>
    </citation>
    <scope>NUCLEOTIDE SEQUENCE [LARGE SCALE GENOMIC DNA]</scope>
    <source>
        <strain evidence="4 5">CGMCC 1.5058</strain>
    </source>
</reference>
<dbReference type="Gene3D" id="3.40.710.10">
    <property type="entry name" value="DD-peptidase/beta-lactamase superfamily"/>
    <property type="match status" value="1"/>
</dbReference>
<dbReference type="InterPro" id="IPR012338">
    <property type="entry name" value="Beta-lactam/transpept-like"/>
</dbReference>
<dbReference type="Pfam" id="PF21922">
    <property type="entry name" value="PBP_dimer_2"/>
    <property type="match status" value="1"/>
</dbReference>
<evidence type="ECO:0000313" key="4">
    <source>
        <dbReference type="EMBL" id="SDI18844.1"/>
    </source>
</evidence>
<dbReference type="InterPro" id="IPR054120">
    <property type="entry name" value="PBPA_dimer"/>
</dbReference>
<sequence>MNELERKKALNRNIKVISAVILALFVGIMGYMLYFHGVLAEEIAAKPGNVREQAKRNEILRGTIFDRNGKVLTYSERQADNTQKRIYQGAEAFAQVLGYEQRNTVTGLEYALDDILTKDEFVFDFSKEGFLEMLKDPSSILNRTKEGNSVVTTLDQELQWRAYDLLGDELGEKGAIVAMNPKTGEILAMVNRPSYDPNGLKENYASLNEKQYDDGVFLNTAARGSYAPGSTYKIITLLAALEKLDGIEERTFKDNGELKVNVGNNLPNINGTPHGNIKLKEAFAVSSNVVFGTLAIELGGESLAEVVERFGFNKEQSFPFLNMSTSKAPKYPKNEDGALAASGVGQTGVSASPLQMAMVASAIANDGNLMTPMIVNSVLKYDGTQKEKFAPKLYNTVADTETAQTVKTFMKNNVDSSRNETMKALAKLRGAGKTGTAQDFYQKTDGTKIDVVNSWFVGFAPYEDPQIAVAVVILDGGSGGGKAASIATELMRWYTENR</sequence>
<name>A0A1G8IIX0_9CLOT</name>
<dbReference type="InterPro" id="IPR001460">
    <property type="entry name" value="PCN-bd_Tpept"/>
</dbReference>
<protein>
    <submittedName>
        <fullName evidence="4">Cell division protein FtsI/penicillin-binding protein 2</fullName>
    </submittedName>
</protein>
<evidence type="ECO:0000256" key="1">
    <source>
        <dbReference type="SAM" id="Phobius"/>
    </source>
</evidence>
<keyword evidence="1" id="KW-0812">Transmembrane</keyword>
<keyword evidence="1" id="KW-1133">Transmembrane helix</keyword>
<gene>
    <name evidence="4" type="ORF">SAMN05421804_101901</name>
</gene>
<dbReference type="EMBL" id="FNDZ01000001">
    <property type="protein sequence ID" value="SDI18844.1"/>
    <property type="molecule type" value="Genomic_DNA"/>
</dbReference>
<dbReference type="GO" id="GO:0071555">
    <property type="term" value="P:cell wall organization"/>
    <property type="evidence" value="ECO:0007669"/>
    <property type="project" value="TreeGrafter"/>
</dbReference>
<feature type="domain" description="Penicillin-binding protein transpeptidase" evidence="2">
    <location>
        <begin position="174"/>
        <end position="491"/>
    </location>
</feature>
<dbReference type="GO" id="GO:0005886">
    <property type="term" value="C:plasma membrane"/>
    <property type="evidence" value="ECO:0007669"/>
    <property type="project" value="TreeGrafter"/>
</dbReference>
<dbReference type="Gene3D" id="3.90.1310.10">
    <property type="entry name" value="Penicillin-binding protein 2a (Domain 2)"/>
    <property type="match status" value="1"/>
</dbReference>
<organism evidence="4 5">
    <name type="scientific">Proteiniclasticum ruminis</name>
    <dbReference type="NCBI Taxonomy" id="398199"/>
    <lineage>
        <taxon>Bacteria</taxon>
        <taxon>Bacillati</taxon>
        <taxon>Bacillota</taxon>
        <taxon>Clostridia</taxon>
        <taxon>Eubacteriales</taxon>
        <taxon>Clostridiaceae</taxon>
        <taxon>Proteiniclasticum</taxon>
    </lineage>
</organism>
<dbReference type="RefSeq" id="WP_031574594.1">
    <property type="nucleotide sequence ID" value="NZ_FNDZ01000001.1"/>
</dbReference>
<dbReference type="AlphaFoldDB" id="A0A1G8IIX0"/>
<dbReference type="InterPro" id="IPR050515">
    <property type="entry name" value="Beta-lactam/transpept"/>
</dbReference>
<evidence type="ECO:0000259" key="3">
    <source>
        <dbReference type="Pfam" id="PF21922"/>
    </source>
</evidence>
<dbReference type="PANTHER" id="PTHR30627">
    <property type="entry name" value="PEPTIDOGLYCAN D,D-TRANSPEPTIDASE"/>
    <property type="match status" value="1"/>
</dbReference>
<dbReference type="GO" id="GO:0071972">
    <property type="term" value="F:peptidoglycan L,D-transpeptidase activity"/>
    <property type="evidence" value="ECO:0007669"/>
    <property type="project" value="TreeGrafter"/>
</dbReference>
<dbReference type="InterPro" id="IPR036138">
    <property type="entry name" value="PBP_dimer_sf"/>
</dbReference>
<dbReference type="PANTHER" id="PTHR30627:SF24">
    <property type="entry name" value="PENICILLIN-BINDING PROTEIN 4B"/>
    <property type="match status" value="1"/>
</dbReference>
<evidence type="ECO:0000259" key="2">
    <source>
        <dbReference type="Pfam" id="PF00905"/>
    </source>
</evidence>
<keyword evidence="1" id="KW-0472">Membrane</keyword>
<dbReference type="SUPFAM" id="SSF56601">
    <property type="entry name" value="beta-lactamase/transpeptidase-like"/>
    <property type="match status" value="1"/>
</dbReference>
<dbReference type="Pfam" id="PF00905">
    <property type="entry name" value="Transpeptidase"/>
    <property type="match status" value="1"/>
</dbReference>
<evidence type="ECO:0000313" key="5">
    <source>
        <dbReference type="Proteomes" id="UP000183255"/>
    </source>
</evidence>
<dbReference type="Proteomes" id="UP000183255">
    <property type="component" value="Unassembled WGS sequence"/>
</dbReference>